<dbReference type="InterPro" id="IPR043128">
    <property type="entry name" value="Rev_trsase/Diguanyl_cyclase"/>
</dbReference>
<feature type="transmembrane region" description="Helical" evidence="1">
    <location>
        <begin position="55"/>
        <end position="74"/>
    </location>
</feature>
<feature type="transmembrane region" description="Helical" evidence="1">
    <location>
        <begin position="201"/>
        <end position="222"/>
    </location>
</feature>
<protein>
    <submittedName>
        <fullName evidence="3">Diguanylate cyclase/phosphodiesterase (GGDEF &amp; EAL domains) with PAS/PAC sensor(S)</fullName>
    </submittedName>
</protein>
<dbReference type="SUPFAM" id="SSF55073">
    <property type="entry name" value="Nucleotide cyclase"/>
    <property type="match status" value="1"/>
</dbReference>
<feature type="domain" description="GGDEF" evidence="2">
    <location>
        <begin position="498"/>
        <end position="640"/>
    </location>
</feature>
<feature type="transmembrane region" description="Helical" evidence="1">
    <location>
        <begin position="159"/>
        <end position="181"/>
    </location>
</feature>
<name>A0A2T5G7B3_9BACL</name>
<dbReference type="Pfam" id="PF00990">
    <property type="entry name" value="GGDEF"/>
    <property type="match status" value="1"/>
</dbReference>
<dbReference type="EMBL" id="PEBW01000003">
    <property type="protein sequence ID" value="PTQ52081.1"/>
    <property type="molecule type" value="Genomic_DNA"/>
</dbReference>
<evidence type="ECO:0000313" key="4">
    <source>
        <dbReference type="Proteomes" id="UP000244016"/>
    </source>
</evidence>
<evidence type="ECO:0000313" key="3">
    <source>
        <dbReference type="EMBL" id="PTQ52081.1"/>
    </source>
</evidence>
<dbReference type="GO" id="GO:0052621">
    <property type="term" value="F:diguanylate cyclase activity"/>
    <property type="evidence" value="ECO:0007669"/>
    <property type="project" value="TreeGrafter"/>
</dbReference>
<dbReference type="AlphaFoldDB" id="A0A2T5G7B3"/>
<dbReference type="Gene3D" id="3.30.70.270">
    <property type="match status" value="1"/>
</dbReference>
<dbReference type="Proteomes" id="UP000244016">
    <property type="component" value="Unassembled WGS sequence"/>
</dbReference>
<dbReference type="PANTHER" id="PTHR45138">
    <property type="entry name" value="REGULATORY COMPONENTS OF SENSORY TRANSDUCTION SYSTEM"/>
    <property type="match status" value="1"/>
</dbReference>
<organism evidence="3 4">
    <name type="scientific">Brockia lithotrophica</name>
    <dbReference type="NCBI Taxonomy" id="933949"/>
    <lineage>
        <taxon>Bacteria</taxon>
        <taxon>Bacillati</taxon>
        <taxon>Bacillota</taxon>
        <taxon>Bacilli</taxon>
        <taxon>Bacillales</taxon>
        <taxon>Bacillales Family X. Incertae Sedis</taxon>
        <taxon>Brockia</taxon>
    </lineage>
</organism>
<dbReference type="NCBIfam" id="TIGR00254">
    <property type="entry name" value="GGDEF"/>
    <property type="match status" value="1"/>
</dbReference>
<reference evidence="3 4" key="1">
    <citation type="submission" date="2017-08" db="EMBL/GenBank/DDBJ databases">
        <title>Burning lignite coal seam in the remote Altai Mountains harbors a hydrogen-driven thermophilic microbial community.</title>
        <authorList>
            <person name="Kadnikov V.V."/>
            <person name="Mardanov A.V."/>
            <person name="Ivasenko D."/>
            <person name="Beletsky A.V."/>
            <person name="Karnachuk O.V."/>
            <person name="Ravin N.V."/>
        </authorList>
    </citation>
    <scope>NUCLEOTIDE SEQUENCE [LARGE SCALE GENOMIC DNA]</scope>
    <source>
        <strain evidence="3">AL31</strain>
    </source>
</reference>
<comment type="caution">
    <text evidence="3">The sequence shown here is derived from an EMBL/GenBank/DDBJ whole genome shotgun (WGS) entry which is preliminary data.</text>
</comment>
<dbReference type="PROSITE" id="PS50887">
    <property type="entry name" value="GGDEF"/>
    <property type="match status" value="1"/>
</dbReference>
<evidence type="ECO:0000259" key="2">
    <source>
        <dbReference type="PROSITE" id="PS50887"/>
    </source>
</evidence>
<dbReference type="CDD" id="cd01949">
    <property type="entry name" value="GGDEF"/>
    <property type="match status" value="1"/>
</dbReference>
<feature type="transmembrane region" description="Helical" evidence="1">
    <location>
        <begin position="126"/>
        <end position="147"/>
    </location>
</feature>
<dbReference type="InterPro" id="IPR000160">
    <property type="entry name" value="GGDEF_dom"/>
</dbReference>
<feature type="transmembrane region" description="Helical" evidence="1">
    <location>
        <begin position="275"/>
        <end position="296"/>
    </location>
</feature>
<dbReference type="SMART" id="SM00267">
    <property type="entry name" value="GGDEF"/>
    <property type="match status" value="1"/>
</dbReference>
<dbReference type="PANTHER" id="PTHR45138:SF9">
    <property type="entry name" value="DIGUANYLATE CYCLASE DGCM-RELATED"/>
    <property type="match status" value="1"/>
</dbReference>
<gene>
    <name evidence="3" type="ORF">BLITH_1048</name>
</gene>
<feature type="transmembrane region" description="Helical" evidence="1">
    <location>
        <begin position="243"/>
        <end position="263"/>
    </location>
</feature>
<proteinExistence type="predicted"/>
<feature type="transmembrane region" description="Helical" evidence="1">
    <location>
        <begin position="86"/>
        <end position="106"/>
    </location>
</feature>
<keyword evidence="1" id="KW-1133">Transmembrane helix</keyword>
<sequence length="649" mass="70645">MKAIGGTRAWETRAFSSRKIREGRASQFRRCVGAPRRDVEDGVGPDAVGKGEGRVAAVLYAAGVVLLGLAFRVGGEGGVTSEGAGATAIVPILLWVAAPLLGWLSFVDRRVYLFWDVAPALFLLYAYGPLAEFFFGQLVAVGAILGIRPHGARKAFSLLALFAGMSLFGAIGLWLVKFALAPTSVPSFFAPGPVVSSLGESLAVTAVLLLFRTGGLFACCGIGHRFVAAHASFWRCGAAPPSVRPWVVVVLLFAYGWSVFWLFAFPVGGDVRRVVALWFVGWGTYLLLAAGARRLLAVWQEKESYRLYLLASRGLRRELEFSRVAEEAARVASRFFPRMRLVVRVYSPVTRQQAYLEVREDGTHEFALRSEPLAALPSPWGKEEVRPITTLEGKEALFFSFTGAGRFREGGHPSVASGDAGGGVYGYVFLYGARAFSTAGTELFLSLFGQDVGDAFALAFAYFDIVKRQNEDLLTGLPNYRALDRDFAAFRALGERGMPIALLMVDIDRFKPVNDTFGHIAGDIVLRKIAQVLKEFAERRGGYAYRYGGEEFVLVFPGYTEAEAALIAEELRAEVAATPVSFPNFLGAGDLVTLHRTVSIGVAAYPESAEELEDLVRNADRAMYFGAKFRGRNRVGRYTLHVSAGPEDA</sequence>
<evidence type="ECO:0000256" key="1">
    <source>
        <dbReference type="SAM" id="Phobius"/>
    </source>
</evidence>
<keyword evidence="1" id="KW-0812">Transmembrane</keyword>
<keyword evidence="1" id="KW-0472">Membrane</keyword>
<dbReference type="InterPro" id="IPR029787">
    <property type="entry name" value="Nucleotide_cyclase"/>
</dbReference>
<dbReference type="InterPro" id="IPR050469">
    <property type="entry name" value="Diguanylate_Cyclase"/>
</dbReference>
<accession>A0A2T5G7B3</accession>